<feature type="chain" id="PRO_5041912039" evidence="1">
    <location>
        <begin position="26"/>
        <end position="260"/>
    </location>
</feature>
<gene>
    <name evidence="2" type="ORF">CTEN210_11585</name>
</gene>
<evidence type="ECO:0000256" key="1">
    <source>
        <dbReference type="SAM" id="SignalP"/>
    </source>
</evidence>
<feature type="signal peptide" evidence="1">
    <location>
        <begin position="1"/>
        <end position="25"/>
    </location>
</feature>
<organism evidence="2 3">
    <name type="scientific">Chaetoceros tenuissimus</name>
    <dbReference type="NCBI Taxonomy" id="426638"/>
    <lineage>
        <taxon>Eukaryota</taxon>
        <taxon>Sar</taxon>
        <taxon>Stramenopiles</taxon>
        <taxon>Ochrophyta</taxon>
        <taxon>Bacillariophyta</taxon>
        <taxon>Coscinodiscophyceae</taxon>
        <taxon>Chaetocerotophycidae</taxon>
        <taxon>Chaetocerotales</taxon>
        <taxon>Chaetocerotaceae</taxon>
        <taxon>Chaetoceros</taxon>
    </lineage>
</organism>
<accession>A0AAD3D2V9</accession>
<name>A0AAD3D2V9_9STRA</name>
<evidence type="ECO:0000313" key="3">
    <source>
        <dbReference type="Proteomes" id="UP001054902"/>
    </source>
</evidence>
<keyword evidence="1" id="KW-0732">Signal</keyword>
<reference evidence="2 3" key="1">
    <citation type="journal article" date="2021" name="Sci. Rep.">
        <title>The genome of the diatom Chaetoceros tenuissimus carries an ancient integrated fragment of an extant virus.</title>
        <authorList>
            <person name="Hongo Y."/>
            <person name="Kimura K."/>
            <person name="Takaki Y."/>
            <person name="Yoshida Y."/>
            <person name="Baba S."/>
            <person name="Kobayashi G."/>
            <person name="Nagasaki K."/>
            <person name="Hano T."/>
            <person name="Tomaru Y."/>
        </authorList>
    </citation>
    <scope>NUCLEOTIDE SEQUENCE [LARGE SCALE GENOMIC DNA]</scope>
    <source>
        <strain evidence="2 3">NIES-3715</strain>
    </source>
</reference>
<dbReference type="AlphaFoldDB" id="A0AAD3D2V9"/>
<comment type="caution">
    <text evidence="2">The sequence shown here is derived from an EMBL/GenBank/DDBJ whole genome shotgun (WGS) entry which is preliminary data.</text>
</comment>
<proteinExistence type="predicted"/>
<evidence type="ECO:0000313" key="2">
    <source>
        <dbReference type="EMBL" id="GFH55109.1"/>
    </source>
</evidence>
<keyword evidence="3" id="KW-1185">Reference proteome</keyword>
<dbReference type="Proteomes" id="UP001054902">
    <property type="component" value="Unassembled WGS sequence"/>
</dbReference>
<protein>
    <submittedName>
        <fullName evidence="2">Uncharacterized protein</fullName>
    </submittedName>
</protein>
<sequence length="260" mass="30179">MTIVGIQHKHFFFFLSVVLLKLLIAEKKVRTIIKQGVAEKSDKTDIHIPKARVAHRDITKTNANHSQPIDEVQRNFNISHAYTNPEIIASNCSLTVVMIEPKLTEKSLWVLESAAANVYPMHQTCFVIKTSICKVKRELQEKYKSTRNITDQYAFEQVAFSIKEMSSAHPKFLEAINSGRVRMNVLDYEHYHLKSCNNFKGITKQFLNYDFWGKKEFLEQDSDFILNLQNDGIICRPFYVDNWRELSFKHGSEGILNMCQ</sequence>
<dbReference type="EMBL" id="BLLK01000047">
    <property type="protein sequence ID" value="GFH55109.1"/>
    <property type="molecule type" value="Genomic_DNA"/>
</dbReference>